<dbReference type="SUPFAM" id="SSF81593">
    <property type="entry name" value="Nucleotidyltransferase substrate binding subunit/domain"/>
    <property type="match status" value="1"/>
</dbReference>
<dbReference type="EC" id="2.7.7.59" evidence="8"/>
<dbReference type="InterPro" id="IPR043519">
    <property type="entry name" value="NT_sf"/>
</dbReference>
<dbReference type="SUPFAM" id="SSF109604">
    <property type="entry name" value="HD-domain/PDEase-like"/>
    <property type="match status" value="1"/>
</dbReference>
<dbReference type="InterPro" id="IPR002912">
    <property type="entry name" value="ACT_dom"/>
</dbReference>
<dbReference type="InterPro" id="IPR006674">
    <property type="entry name" value="HD_domain"/>
</dbReference>
<keyword evidence="3" id="KW-0677">Repeat</keyword>
<dbReference type="GO" id="GO:0008081">
    <property type="term" value="F:phosphoric diester hydrolase activity"/>
    <property type="evidence" value="ECO:0007669"/>
    <property type="project" value="UniProtKB-UniRule"/>
</dbReference>
<dbReference type="PANTHER" id="PTHR47320:SF1">
    <property type="entry name" value="BIFUNCTIONAL URIDYLYLTRANSFERASE_URIDYLYL-REMOVING ENZYME"/>
    <property type="match status" value="1"/>
</dbReference>
<dbReference type="InterPro" id="IPR045865">
    <property type="entry name" value="ACT-like_dom_sf"/>
</dbReference>
<evidence type="ECO:0000256" key="4">
    <source>
        <dbReference type="ARBA" id="ARBA00022801"/>
    </source>
</evidence>
<comment type="function">
    <text evidence="8">Modifies, by uridylylation and deuridylylation, the PII regulatory proteins (GlnB and homologs), in response to the nitrogen status of the cell that GlnD senses through the glutamine level. Under low glutamine levels, catalyzes the conversion of the PII proteins and UTP to PII-UMP and PPi, while under higher glutamine levels, GlnD hydrolyzes PII-UMP to PII and UMP (deuridylylation). Thus, controls uridylylation state and activity of the PII proteins, and plays an important role in the regulation of nitrogen metabolism.</text>
</comment>
<evidence type="ECO:0000256" key="3">
    <source>
        <dbReference type="ARBA" id="ARBA00022737"/>
    </source>
</evidence>
<proteinExistence type="inferred from homology"/>
<reference evidence="11 12" key="1">
    <citation type="submission" date="2016-06" db="EMBL/GenBank/DDBJ databases">
        <authorList>
            <person name="Kjaerup R.B."/>
            <person name="Dalgaard T.S."/>
            <person name="Juul-Madsen H.R."/>
        </authorList>
    </citation>
    <scope>NUCLEOTIDE SEQUENCE [LARGE SCALE GENOMIC DNA]</scope>
    <source>
        <strain evidence="11 12">GCSL-Mp3</strain>
    </source>
</reference>
<accession>A0A1B8H1U1</accession>
<dbReference type="Proteomes" id="UP000092247">
    <property type="component" value="Unassembled WGS sequence"/>
</dbReference>
<dbReference type="CDD" id="cd00077">
    <property type="entry name" value="HDc"/>
    <property type="match status" value="1"/>
</dbReference>
<dbReference type="SUPFAM" id="SSF55021">
    <property type="entry name" value="ACT-like"/>
    <property type="match status" value="2"/>
</dbReference>
<dbReference type="NCBIfam" id="NF002487">
    <property type="entry name" value="PRK01759.1"/>
    <property type="match status" value="1"/>
</dbReference>
<dbReference type="RefSeq" id="WP_067426324.1">
    <property type="nucleotide sequence ID" value="NZ_LZEX01000044.1"/>
</dbReference>
<dbReference type="PROSITE" id="PS51831">
    <property type="entry name" value="HD"/>
    <property type="match status" value="1"/>
</dbReference>
<dbReference type="PANTHER" id="PTHR47320">
    <property type="entry name" value="BIFUNCTIONAL URIDYLYLTRANSFERASE/URIDYLYL-REMOVING ENZYME"/>
    <property type="match status" value="1"/>
</dbReference>
<comment type="cofactor">
    <cofactor evidence="8">
        <name>Mg(2+)</name>
        <dbReference type="ChEBI" id="CHEBI:18420"/>
    </cofactor>
</comment>
<dbReference type="NCBIfam" id="TIGR01693">
    <property type="entry name" value="UTase_glnD"/>
    <property type="match status" value="1"/>
</dbReference>
<dbReference type="STRING" id="368603.AYY16_18575"/>
<sequence length="884" mass="101644">MDIARSAAPALKPASPLSFTDDDLQLPVLREHLEHYHRWQSEAFREGQPVHSLLLTRSDYIDQLLIRLWQFAGFEDIAGFSLIAVGGYGRRELHPLSDVDILLLSEAPLPEALTPKIGEFIALLWDLKLVVGHSVRDLDECIREGLNDLTIATNLIESRLICGSLPLFLQLQKRVFNDDFWPSPRFFAAKLEEQNARHARYHSTSYNLEPDIKSSPGGLRDIHTLLWVARRHFGATSLTEMAGSGFLTNAEREELNECLDTLWRIRFALHLSLTRYDNRLLFDRQLSVAEQLGYDGERNQPVERMMKAYYRVTRRVSELNEMLLQLFDEAILHSGHHDAPCPLDNEFQLYGHRIGLVDSDTFSHDPAAIMRMFYLMACDERITGIDSATLRQLRHARRHLTRPLMEYPQARELFIAILRHPRGVSAAFVPMHRHGVLSAYMPLWSNIVGQMQFDLFHAYTVDEHTLRVLGKIDTFKRESERVNHPVCVDVYPALAQPELLRLAALFHDIAKGRQGDHAVVGAADARQFCEYHSLSEEDTDLVSWLVEQHLLMSVTAQRRDIQDPEVIRTFADEVRTVDRLRYLICLTVADIWATNASLWNSWRRSLLQELFISTENQLLRGVHNKPNLRQRIRHHRDRALALLRQYGTDEQRLQLLWSRCHADYFLRHTPEQLAWHAKALISHDTDSPLILISNQRSHGGSEIFIWCHDRPSLFASVVSELDRRNLSVQNAQIFTNRDNMAMDSFVVLEPDGKQLAADRHECIRHALAAAVTTDFIPNHRTRTAPAKLRHFDVPTRIRFIHNKRGLRSYMELYALDKPGLLAQVGQIFAGLALQLHGARITTTGEKVEDIFILTDKDNKALNKNIQEELAKRLTKALNSKDKTE</sequence>
<keyword evidence="2 8" id="KW-0548">Nucleotidyltransferase</keyword>
<feature type="domain" description="HD" evidence="10">
    <location>
        <begin position="461"/>
        <end position="583"/>
    </location>
</feature>
<name>A0A1B8H1U1_9GAMM</name>
<comment type="domain">
    <text evidence="8">Has four distinct domains: an N-terminal nucleotidyltransferase (NT) domain responsible for UTase activity, a central HD domain that encodes UR activity, and two C-terminal ACT domains that seem to have a role in glutamine sensing.</text>
</comment>
<dbReference type="NCBIfam" id="NF003448">
    <property type="entry name" value="PRK05007.1"/>
    <property type="match status" value="1"/>
</dbReference>
<gene>
    <name evidence="8" type="primary">glnD</name>
    <name evidence="11" type="ORF">AYY17_12095</name>
</gene>
<keyword evidence="5 8" id="KW-0460">Magnesium</keyword>
<feature type="domain" description="ACT" evidence="9">
    <location>
        <begin position="702"/>
        <end position="778"/>
    </location>
</feature>
<comment type="catalytic activity">
    <reaction evidence="8">
        <text>[protein-PII]-L-tyrosine + UTP = [protein-PII]-uridylyl-L-tyrosine + diphosphate</text>
        <dbReference type="Rhea" id="RHEA:13673"/>
        <dbReference type="Rhea" id="RHEA-COMP:12147"/>
        <dbReference type="Rhea" id="RHEA-COMP:12148"/>
        <dbReference type="ChEBI" id="CHEBI:33019"/>
        <dbReference type="ChEBI" id="CHEBI:46398"/>
        <dbReference type="ChEBI" id="CHEBI:46858"/>
        <dbReference type="ChEBI" id="CHEBI:90602"/>
        <dbReference type="EC" id="2.7.7.59"/>
    </reaction>
</comment>
<keyword evidence="1 8" id="KW-0808">Transferase</keyword>
<comment type="activity regulation">
    <text evidence="8">Uridylyltransferase (UTase) activity is inhibited by glutamine, while glutamine activates uridylyl-removing (UR) activity.</text>
</comment>
<dbReference type="CDD" id="cd05401">
    <property type="entry name" value="NT_GlnE_GlnD_like"/>
    <property type="match status" value="1"/>
</dbReference>
<comment type="similarity">
    <text evidence="8">Belongs to the GlnD family.</text>
</comment>
<dbReference type="AlphaFoldDB" id="A0A1B8H1U1"/>
<dbReference type="InterPro" id="IPR003607">
    <property type="entry name" value="HD/PDEase_dom"/>
</dbReference>
<dbReference type="EC" id="3.1.4.-" evidence="8"/>
<dbReference type="Gene3D" id="1.10.3090.10">
    <property type="entry name" value="cca-adding enzyme, domain 2"/>
    <property type="match status" value="1"/>
</dbReference>
<organism evidence="11 12">
    <name type="scientific">Morganella psychrotolerans</name>
    <dbReference type="NCBI Taxonomy" id="368603"/>
    <lineage>
        <taxon>Bacteria</taxon>
        <taxon>Pseudomonadati</taxon>
        <taxon>Pseudomonadota</taxon>
        <taxon>Gammaproteobacteria</taxon>
        <taxon>Enterobacterales</taxon>
        <taxon>Morganellaceae</taxon>
        <taxon>Morganella</taxon>
    </lineage>
</organism>
<dbReference type="HAMAP" id="MF_00277">
    <property type="entry name" value="PII_uridylyl_transf"/>
    <property type="match status" value="1"/>
</dbReference>
<dbReference type="PROSITE" id="PS51671">
    <property type="entry name" value="ACT"/>
    <property type="match status" value="2"/>
</dbReference>
<dbReference type="Pfam" id="PF01966">
    <property type="entry name" value="HD"/>
    <property type="match status" value="1"/>
</dbReference>
<dbReference type="SUPFAM" id="SSF81301">
    <property type="entry name" value="Nucleotidyltransferase"/>
    <property type="match status" value="1"/>
</dbReference>
<dbReference type="CDD" id="cd04899">
    <property type="entry name" value="ACT_ACR-UUR-like_2"/>
    <property type="match status" value="1"/>
</dbReference>
<dbReference type="EMBL" id="LZEX01000044">
    <property type="protein sequence ID" value="OBU03023.1"/>
    <property type="molecule type" value="Genomic_DNA"/>
</dbReference>
<dbReference type="GO" id="GO:0008893">
    <property type="term" value="F:guanosine-3',5'-bis(diphosphate) 3'-diphosphatase activity"/>
    <property type="evidence" value="ECO:0007669"/>
    <property type="project" value="UniProtKB-EC"/>
</dbReference>
<dbReference type="InterPro" id="IPR010043">
    <property type="entry name" value="UTase/UR"/>
</dbReference>
<keyword evidence="4 8" id="KW-0378">Hydrolase</keyword>
<protein>
    <recommendedName>
        <fullName evidence="8">Bifunctional uridylyltransferase/uridylyl-removing enzyme</fullName>
        <shortName evidence="8">UTase/UR</shortName>
    </recommendedName>
    <alternativeName>
        <fullName evidence="8">Bifunctional [protein-PII] modification enzyme</fullName>
    </alternativeName>
    <alternativeName>
        <fullName evidence="8">Bifunctional nitrogen sensor protein</fullName>
    </alternativeName>
    <domain>
        <recommendedName>
            <fullName evidence="8">[Protein-PII] uridylyltransferase</fullName>
            <shortName evidence="8">PII uridylyltransferase</shortName>
            <shortName evidence="8">UTase</shortName>
            <ecNumber evidence="8">2.7.7.59</ecNumber>
        </recommendedName>
    </domain>
    <domain>
        <recommendedName>
            <fullName evidence="8">[Protein-PII]-UMP uridylyl-removing enzyme</fullName>
            <shortName evidence="8">UR</shortName>
            <ecNumber evidence="8">3.1.4.-</ecNumber>
        </recommendedName>
    </domain>
</protein>
<evidence type="ECO:0000313" key="11">
    <source>
        <dbReference type="EMBL" id="OBU03023.1"/>
    </source>
</evidence>
<evidence type="ECO:0000256" key="2">
    <source>
        <dbReference type="ARBA" id="ARBA00022695"/>
    </source>
</evidence>
<evidence type="ECO:0000259" key="10">
    <source>
        <dbReference type="PROSITE" id="PS51831"/>
    </source>
</evidence>
<dbReference type="SMART" id="SM00471">
    <property type="entry name" value="HDc"/>
    <property type="match status" value="1"/>
</dbReference>
<feature type="region of interest" description="Uridylyltransferase" evidence="8">
    <location>
        <begin position="1"/>
        <end position="342"/>
    </location>
</feature>
<evidence type="ECO:0000313" key="12">
    <source>
        <dbReference type="Proteomes" id="UP000092247"/>
    </source>
</evidence>
<feature type="region of interest" description="Uridylyl-removing" evidence="8">
    <location>
        <begin position="343"/>
        <end position="701"/>
    </location>
</feature>
<dbReference type="GO" id="GO:0006808">
    <property type="term" value="P:regulation of nitrogen utilization"/>
    <property type="evidence" value="ECO:0007669"/>
    <property type="project" value="UniProtKB-UniRule"/>
</dbReference>
<dbReference type="Pfam" id="PF08335">
    <property type="entry name" value="GlnD_UR_UTase"/>
    <property type="match status" value="1"/>
</dbReference>
<dbReference type="CDD" id="cd04900">
    <property type="entry name" value="ACT_UUR-like_1"/>
    <property type="match status" value="1"/>
</dbReference>
<comment type="catalytic activity">
    <reaction evidence="7">
        <text>guanosine 3',5'-bis(diphosphate) + H2O = GDP + diphosphate + H(+)</text>
        <dbReference type="Rhea" id="RHEA:14253"/>
        <dbReference type="ChEBI" id="CHEBI:15377"/>
        <dbReference type="ChEBI" id="CHEBI:15378"/>
        <dbReference type="ChEBI" id="CHEBI:33019"/>
        <dbReference type="ChEBI" id="CHEBI:58189"/>
        <dbReference type="ChEBI" id="CHEBI:77828"/>
        <dbReference type="EC" id="3.1.7.2"/>
    </reaction>
</comment>
<evidence type="ECO:0000256" key="8">
    <source>
        <dbReference type="HAMAP-Rule" id="MF_00277"/>
    </source>
</evidence>
<dbReference type="PIRSF" id="PIRSF006288">
    <property type="entry name" value="PII_uridyltransf"/>
    <property type="match status" value="1"/>
</dbReference>
<dbReference type="GO" id="GO:0008773">
    <property type="term" value="F:[protein-PII] uridylyltransferase activity"/>
    <property type="evidence" value="ECO:0007669"/>
    <property type="project" value="UniProtKB-UniRule"/>
</dbReference>
<keyword evidence="6 8" id="KW-0511">Multifunctional enzyme</keyword>
<comment type="catalytic activity">
    <reaction evidence="8">
        <text>[protein-PII]-uridylyl-L-tyrosine + H2O = [protein-PII]-L-tyrosine + UMP + H(+)</text>
        <dbReference type="Rhea" id="RHEA:48600"/>
        <dbReference type="Rhea" id="RHEA-COMP:12147"/>
        <dbReference type="Rhea" id="RHEA-COMP:12148"/>
        <dbReference type="ChEBI" id="CHEBI:15377"/>
        <dbReference type="ChEBI" id="CHEBI:15378"/>
        <dbReference type="ChEBI" id="CHEBI:46858"/>
        <dbReference type="ChEBI" id="CHEBI:57865"/>
        <dbReference type="ChEBI" id="CHEBI:90602"/>
    </reaction>
</comment>
<evidence type="ECO:0000259" key="9">
    <source>
        <dbReference type="PROSITE" id="PS51671"/>
    </source>
</evidence>
<evidence type="ECO:0000256" key="6">
    <source>
        <dbReference type="ARBA" id="ARBA00023268"/>
    </source>
</evidence>
<comment type="caution">
    <text evidence="11">The sequence shown here is derived from an EMBL/GenBank/DDBJ whole genome shotgun (WGS) entry which is preliminary data.</text>
</comment>
<evidence type="ECO:0000256" key="1">
    <source>
        <dbReference type="ARBA" id="ARBA00022679"/>
    </source>
</evidence>
<dbReference type="InterPro" id="IPR013546">
    <property type="entry name" value="PII_UdlTrfase/GS_AdlTrfase"/>
</dbReference>
<evidence type="ECO:0000256" key="7">
    <source>
        <dbReference type="ARBA" id="ARBA00047968"/>
    </source>
</evidence>
<feature type="domain" description="ACT" evidence="9">
    <location>
        <begin position="809"/>
        <end position="884"/>
    </location>
</feature>
<evidence type="ECO:0000256" key="5">
    <source>
        <dbReference type="ARBA" id="ARBA00022842"/>
    </source>
</evidence>